<name>A0A1C2I6E6_ACITH</name>
<protein>
    <submittedName>
        <fullName evidence="1">Uncharacterized protein</fullName>
    </submittedName>
</protein>
<gene>
    <name evidence="1" type="ORF">A6M23_11545</name>
</gene>
<comment type="caution">
    <text evidence="1">The sequence shown here is derived from an EMBL/GenBank/DDBJ whole genome shotgun (WGS) entry which is preliminary data.</text>
</comment>
<evidence type="ECO:0000313" key="1">
    <source>
        <dbReference type="EMBL" id="OCX71569.1"/>
    </source>
</evidence>
<dbReference type="AlphaFoldDB" id="A0A1C2I6E6"/>
<sequence length="98" mass="11376">MEEKGIVMKTDIHAMAKNVFHHVEMHVLSPAHAIAISTIVGFYTKDVRFRRWVKNVPPSRIQKMLAVMVRECAWRNEAWLGEYIQNRPLQSDKCCNPA</sequence>
<evidence type="ECO:0000313" key="2">
    <source>
        <dbReference type="Proteomes" id="UP000095008"/>
    </source>
</evidence>
<accession>A0A1C2I6E6</accession>
<reference evidence="1" key="1">
    <citation type="journal article" date="2016" name="Int. J. Mol. Sci.">
        <title>Comparative genomics of the extreme acidophile Acidithiobacillus thiooxidans reveals intraspecific divergence and niche adaptation.</title>
        <authorList>
            <person name="Zhang X."/>
            <person name="Feng X."/>
            <person name="Tao J."/>
            <person name="Ma L."/>
            <person name="Xiao Y."/>
            <person name="Liang Y."/>
            <person name="Liu X."/>
            <person name="Yin H."/>
        </authorList>
    </citation>
    <scope>NUCLEOTIDE SEQUENCE [LARGE SCALE GENOMIC DNA]</scope>
    <source>
        <strain evidence="1">DXS-W</strain>
    </source>
</reference>
<dbReference type="Proteomes" id="UP000095008">
    <property type="component" value="Unassembled WGS sequence"/>
</dbReference>
<proteinExistence type="predicted"/>
<organism evidence="1 2">
    <name type="scientific">Acidithiobacillus thiooxidans</name>
    <name type="common">Thiobacillus thiooxidans</name>
    <dbReference type="NCBI Taxonomy" id="930"/>
    <lineage>
        <taxon>Bacteria</taxon>
        <taxon>Pseudomonadati</taxon>
        <taxon>Pseudomonadota</taxon>
        <taxon>Acidithiobacillia</taxon>
        <taxon>Acidithiobacillales</taxon>
        <taxon>Acidithiobacillaceae</taxon>
        <taxon>Acidithiobacillus</taxon>
    </lineage>
</organism>
<keyword evidence="2" id="KW-1185">Reference proteome</keyword>
<dbReference type="EMBL" id="LWRY01000131">
    <property type="protein sequence ID" value="OCX71569.1"/>
    <property type="molecule type" value="Genomic_DNA"/>
</dbReference>